<evidence type="ECO:0000256" key="3">
    <source>
        <dbReference type="ARBA" id="ARBA00023163"/>
    </source>
</evidence>
<name>A0ABQ3VSV9_9CHLR</name>
<comment type="caution">
    <text evidence="5">The sequence shown here is derived from an EMBL/GenBank/DDBJ whole genome shotgun (WGS) entry which is preliminary data.</text>
</comment>
<dbReference type="RefSeq" id="WP_201366058.1">
    <property type="nucleotide sequence ID" value="NZ_BNJJ01000024.1"/>
</dbReference>
<dbReference type="Gene3D" id="1.10.260.40">
    <property type="entry name" value="lambda repressor-like DNA-binding domains"/>
    <property type="match status" value="1"/>
</dbReference>
<keyword evidence="3" id="KW-0804">Transcription</keyword>
<evidence type="ECO:0000313" key="5">
    <source>
        <dbReference type="EMBL" id="GHO88473.1"/>
    </source>
</evidence>
<dbReference type="SUPFAM" id="SSF47413">
    <property type="entry name" value="lambda repressor-like DNA-binding domains"/>
    <property type="match status" value="1"/>
</dbReference>
<dbReference type="CDD" id="cd01392">
    <property type="entry name" value="HTH_LacI"/>
    <property type="match status" value="1"/>
</dbReference>
<dbReference type="SUPFAM" id="SSF53822">
    <property type="entry name" value="Periplasmic binding protein-like I"/>
    <property type="match status" value="1"/>
</dbReference>
<evidence type="ECO:0000313" key="6">
    <source>
        <dbReference type="Proteomes" id="UP000635565"/>
    </source>
</evidence>
<accession>A0ABQ3VSV9</accession>
<reference evidence="5 6" key="1">
    <citation type="journal article" date="2021" name="Int. J. Syst. Evol. Microbiol.">
        <title>Reticulibacter mediterranei gen. nov., sp. nov., within the new family Reticulibacteraceae fam. nov., and Ktedonospora formicarum gen. nov., sp. nov., Ktedonobacter robiniae sp. nov., Dictyobacter formicarum sp. nov. and Dictyobacter arantiisoli sp. nov., belonging to the class Ktedonobacteria.</title>
        <authorList>
            <person name="Yabe S."/>
            <person name="Zheng Y."/>
            <person name="Wang C.M."/>
            <person name="Sakai Y."/>
            <person name="Abe K."/>
            <person name="Yokota A."/>
            <person name="Donadio S."/>
            <person name="Cavaletti L."/>
            <person name="Monciardini P."/>
        </authorList>
    </citation>
    <scope>NUCLEOTIDE SEQUENCE [LARGE SCALE GENOMIC DNA]</scope>
    <source>
        <strain evidence="5 6">SOSP1-9</strain>
    </source>
</reference>
<dbReference type="Pfam" id="PF00356">
    <property type="entry name" value="LacI"/>
    <property type="match status" value="1"/>
</dbReference>
<dbReference type="InterPro" id="IPR000843">
    <property type="entry name" value="HTH_LacI"/>
</dbReference>
<keyword evidence="1" id="KW-0805">Transcription regulation</keyword>
<dbReference type="InterPro" id="IPR010982">
    <property type="entry name" value="Lambda_DNA-bd_dom_sf"/>
</dbReference>
<dbReference type="InterPro" id="IPR046335">
    <property type="entry name" value="LacI/GalR-like_sensor"/>
</dbReference>
<protein>
    <submittedName>
        <fullName evidence="5">LacI family transcriptional regulator</fullName>
    </submittedName>
</protein>
<dbReference type="EMBL" id="BNJJ01000024">
    <property type="protein sequence ID" value="GHO88473.1"/>
    <property type="molecule type" value="Genomic_DNA"/>
</dbReference>
<dbReference type="SMART" id="SM00354">
    <property type="entry name" value="HTH_LACI"/>
    <property type="match status" value="1"/>
</dbReference>
<keyword evidence="6" id="KW-1185">Reference proteome</keyword>
<organism evidence="5 6">
    <name type="scientific">Dictyobacter formicarum</name>
    <dbReference type="NCBI Taxonomy" id="2778368"/>
    <lineage>
        <taxon>Bacteria</taxon>
        <taxon>Bacillati</taxon>
        <taxon>Chloroflexota</taxon>
        <taxon>Ktedonobacteria</taxon>
        <taxon>Ktedonobacterales</taxon>
        <taxon>Dictyobacteraceae</taxon>
        <taxon>Dictyobacter</taxon>
    </lineage>
</organism>
<dbReference type="InterPro" id="IPR028082">
    <property type="entry name" value="Peripla_BP_I"/>
</dbReference>
<dbReference type="PANTHER" id="PTHR30146:SF138">
    <property type="entry name" value="TRANSCRIPTIONAL REGULATORY PROTEIN"/>
    <property type="match status" value="1"/>
</dbReference>
<keyword evidence="2" id="KW-0238">DNA-binding</keyword>
<dbReference type="Proteomes" id="UP000635565">
    <property type="component" value="Unassembled WGS sequence"/>
</dbReference>
<sequence length="344" mass="37608">MGEESTDIGQRSVPTSVDVARRAGVSQAAVSLVLGGKAAGRVGKKSQEAILSAARELGYAPNSAARTLRSGRSHVIALVVPDVNNPFFAAVFEGAERAARKEGYSVILITLKDIQDWQQLINEAFTTYAVEGWVLYTMRVPTAPLQELLRDKAILVDGFTDEMPSLLLDIQHGMSDMMQHLIQLGHTRIAHLAAAPDDETFRLRHRVYRETLLQHNIPYRDDYQLRSAFTLEASYQAAYQLLTLADAPSAIVCDSDMLAAGVYKAAYALHLSIPRDLSVTGFDDSLVSRILVPELTTVAIPTDTLGEQTIALLLSVLEKKQTPHFDPLLLSLVVRGSTAAIEDK</sequence>
<dbReference type="Gene3D" id="3.40.50.2300">
    <property type="match status" value="2"/>
</dbReference>
<proteinExistence type="predicted"/>
<evidence type="ECO:0000259" key="4">
    <source>
        <dbReference type="PROSITE" id="PS50932"/>
    </source>
</evidence>
<gene>
    <name evidence="5" type="ORF">KSZ_64790</name>
</gene>
<dbReference type="PANTHER" id="PTHR30146">
    <property type="entry name" value="LACI-RELATED TRANSCRIPTIONAL REPRESSOR"/>
    <property type="match status" value="1"/>
</dbReference>
<evidence type="ECO:0000256" key="1">
    <source>
        <dbReference type="ARBA" id="ARBA00023015"/>
    </source>
</evidence>
<evidence type="ECO:0000256" key="2">
    <source>
        <dbReference type="ARBA" id="ARBA00023125"/>
    </source>
</evidence>
<dbReference type="CDD" id="cd06267">
    <property type="entry name" value="PBP1_LacI_sugar_binding-like"/>
    <property type="match status" value="1"/>
</dbReference>
<feature type="domain" description="HTH lacI-type" evidence="4">
    <location>
        <begin position="14"/>
        <end position="70"/>
    </location>
</feature>
<dbReference type="PROSITE" id="PS50932">
    <property type="entry name" value="HTH_LACI_2"/>
    <property type="match status" value="1"/>
</dbReference>
<dbReference type="Pfam" id="PF13377">
    <property type="entry name" value="Peripla_BP_3"/>
    <property type="match status" value="1"/>
</dbReference>